<evidence type="ECO:0000313" key="2">
    <source>
        <dbReference type="Proteomes" id="UP001208570"/>
    </source>
</evidence>
<evidence type="ECO:0000313" key="1">
    <source>
        <dbReference type="EMBL" id="KAK2138745.1"/>
    </source>
</evidence>
<protein>
    <submittedName>
        <fullName evidence="1">Uncharacterized protein</fullName>
    </submittedName>
</protein>
<dbReference type="Proteomes" id="UP001208570">
    <property type="component" value="Unassembled WGS sequence"/>
</dbReference>
<dbReference type="EMBL" id="JAODUP010002487">
    <property type="protein sequence ID" value="KAK2138745.1"/>
    <property type="molecule type" value="Genomic_DNA"/>
</dbReference>
<comment type="caution">
    <text evidence="1">The sequence shown here is derived from an EMBL/GenBank/DDBJ whole genome shotgun (WGS) entry which is preliminary data.</text>
</comment>
<sequence>MKPANSTEKLRNNVDQMNKAWSQNWNVMTEPQIKVESKTYIPESKTYIPELVFLRGDQAVVINPTVAWENSANSLCAKLLGGQI</sequence>
<proteinExistence type="predicted"/>
<accession>A0AAD9MLI4</accession>
<dbReference type="AlphaFoldDB" id="A0AAD9MLI4"/>
<keyword evidence="2" id="KW-1185">Reference proteome</keyword>
<name>A0AAD9MLI4_9ANNE</name>
<organism evidence="1 2">
    <name type="scientific">Paralvinella palmiformis</name>
    <dbReference type="NCBI Taxonomy" id="53620"/>
    <lineage>
        <taxon>Eukaryota</taxon>
        <taxon>Metazoa</taxon>
        <taxon>Spiralia</taxon>
        <taxon>Lophotrochozoa</taxon>
        <taxon>Annelida</taxon>
        <taxon>Polychaeta</taxon>
        <taxon>Sedentaria</taxon>
        <taxon>Canalipalpata</taxon>
        <taxon>Terebellida</taxon>
        <taxon>Terebelliformia</taxon>
        <taxon>Alvinellidae</taxon>
        <taxon>Paralvinella</taxon>
    </lineage>
</organism>
<gene>
    <name evidence="1" type="ORF">LSH36_2498g00002</name>
</gene>
<reference evidence="1" key="1">
    <citation type="journal article" date="2023" name="Mol. Biol. Evol.">
        <title>Third-Generation Sequencing Reveals the Adaptive Role of the Epigenome in Three Deep-Sea Polychaetes.</title>
        <authorList>
            <person name="Perez M."/>
            <person name="Aroh O."/>
            <person name="Sun Y."/>
            <person name="Lan Y."/>
            <person name="Juniper S.K."/>
            <person name="Young C.R."/>
            <person name="Angers B."/>
            <person name="Qian P.Y."/>
        </authorList>
    </citation>
    <scope>NUCLEOTIDE SEQUENCE</scope>
    <source>
        <strain evidence="1">P08H-3</strain>
    </source>
</reference>